<evidence type="ECO:0000313" key="4">
    <source>
        <dbReference type="EMBL" id="NHZ87614.1"/>
    </source>
</evidence>
<name>A0ABX0NLC7_9BURK</name>
<dbReference type="CDD" id="cd02440">
    <property type="entry name" value="AdoMet_MTases"/>
    <property type="match status" value="1"/>
</dbReference>
<dbReference type="PROSITE" id="PS51682">
    <property type="entry name" value="SAM_OMT_I"/>
    <property type="match status" value="1"/>
</dbReference>
<dbReference type="EMBL" id="WHJH01000001">
    <property type="protein sequence ID" value="NHZ87614.1"/>
    <property type="molecule type" value="Genomic_DNA"/>
</dbReference>
<proteinExistence type="predicted"/>
<dbReference type="PANTHER" id="PTHR43167">
    <property type="entry name" value="PUTATIVE (AFU_ORTHOLOGUE AFUA_6G01830)-RELATED"/>
    <property type="match status" value="1"/>
</dbReference>
<sequence length="207" mass="22095">MNTALQALLSEIEQFGLANDAAHEARARRMLNITRGTGEFLAHVIASLDARDILEVGTSNGYSTLWLADAVAASGGKVTTIEMAPDKVAMARQNFAAAGLSHVITQREGDAGQVLADTPDGACDLVFLDSERPAYPGWWADLKRILRPHGVLVVDNATSHAAEMAPFVQVVSADGGFTTALVQVGKGEFVAGRNAALARHWENWRES</sequence>
<dbReference type="SUPFAM" id="SSF53335">
    <property type="entry name" value="S-adenosyl-L-methionine-dependent methyltransferases"/>
    <property type="match status" value="1"/>
</dbReference>
<dbReference type="Gene3D" id="3.40.50.150">
    <property type="entry name" value="Vaccinia Virus protein VP39"/>
    <property type="match status" value="1"/>
</dbReference>
<keyword evidence="5" id="KW-1185">Reference proteome</keyword>
<dbReference type="PANTHER" id="PTHR43167:SF1">
    <property type="entry name" value="PUTATIVE (AFU_ORTHOLOGUE AFUA_6G01830)-RELATED"/>
    <property type="match status" value="1"/>
</dbReference>
<dbReference type="GO" id="GO:0032259">
    <property type="term" value="P:methylation"/>
    <property type="evidence" value="ECO:0007669"/>
    <property type="project" value="UniProtKB-KW"/>
</dbReference>
<organism evidence="4 5">
    <name type="scientific">Massilia mucilaginosa</name>
    <dbReference type="NCBI Taxonomy" id="2609282"/>
    <lineage>
        <taxon>Bacteria</taxon>
        <taxon>Pseudomonadati</taxon>
        <taxon>Pseudomonadota</taxon>
        <taxon>Betaproteobacteria</taxon>
        <taxon>Burkholderiales</taxon>
        <taxon>Oxalobacteraceae</taxon>
        <taxon>Telluria group</taxon>
        <taxon>Massilia</taxon>
    </lineage>
</organism>
<keyword evidence="2" id="KW-0808">Transferase</keyword>
<evidence type="ECO:0000256" key="1">
    <source>
        <dbReference type="ARBA" id="ARBA00022603"/>
    </source>
</evidence>
<gene>
    <name evidence="4" type="ORF">F2P45_00985</name>
</gene>
<evidence type="ECO:0000256" key="3">
    <source>
        <dbReference type="ARBA" id="ARBA00022691"/>
    </source>
</evidence>
<evidence type="ECO:0000313" key="5">
    <source>
        <dbReference type="Proteomes" id="UP000609726"/>
    </source>
</evidence>
<keyword evidence="1 4" id="KW-0489">Methyltransferase</keyword>
<reference evidence="4 5" key="1">
    <citation type="submission" date="2019-10" db="EMBL/GenBank/DDBJ databases">
        <title>Taxonomy of Antarctic Massilia spp.: description of Massilia rubra sp. nov., Massilia aquatica sp. nov., Massilia mucilaginosa sp. nov., Massilia frigida sp. nov. isolated from streams, lakes and regoliths.</title>
        <authorList>
            <person name="Holochova P."/>
            <person name="Sedlacek I."/>
            <person name="Kralova S."/>
            <person name="Maslanova I."/>
            <person name="Busse H.-J."/>
            <person name="Stankova E."/>
            <person name="Vrbovska V."/>
            <person name="Kovarovic V."/>
            <person name="Bartak M."/>
            <person name="Svec P."/>
            <person name="Pantucek R."/>
        </authorList>
    </citation>
    <scope>NUCLEOTIDE SEQUENCE [LARGE SCALE GENOMIC DNA]</scope>
    <source>
        <strain evidence="4 5">CCM 8733</strain>
    </source>
</reference>
<dbReference type="RefSeq" id="WP_166869910.1">
    <property type="nucleotide sequence ID" value="NZ_WHJH01000001.1"/>
</dbReference>
<dbReference type="InterPro" id="IPR002935">
    <property type="entry name" value="SAM_O-MeTrfase"/>
</dbReference>
<dbReference type="InterPro" id="IPR029063">
    <property type="entry name" value="SAM-dependent_MTases_sf"/>
</dbReference>
<evidence type="ECO:0000256" key="2">
    <source>
        <dbReference type="ARBA" id="ARBA00022679"/>
    </source>
</evidence>
<accession>A0ABX0NLC7</accession>
<protein>
    <submittedName>
        <fullName evidence="4">Methyltransferase domain-containing protein</fullName>
    </submittedName>
</protein>
<dbReference type="GO" id="GO:0008168">
    <property type="term" value="F:methyltransferase activity"/>
    <property type="evidence" value="ECO:0007669"/>
    <property type="project" value="UniProtKB-KW"/>
</dbReference>
<keyword evidence="3" id="KW-0949">S-adenosyl-L-methionine</keyword>
<comment type="caution">
    <text evidence="4">The sequence shown here is derived from an EMBL/GenBank/DDBJ whole genome shotgun (WGS) entry which is preliminary data.</text>
</comment>
<dbReference type="Proteomes" id="UP000609726">
    <property type="component" value="Unassembled WGS sequence"/>
</dbReference>
<dbReference type="Pfam" id="PF01596">
    <property type="entry name" value="Methyltransf_3"/>
    <property type="match status" value="1"/>
</dbReference>